<evidence type="ECO:0000256" key="1">
    <source>
        <dbReference type="ARBA" id="ARBA00004123"/>
    </source>
</evidence>
<dbReference type="PANTHER" id="PTHR21428">
    <property type="entry name" value="MEDIATOR OF RNA POLYMERASE II TRANSCRIPTION SUBUNIT 7"/>
    <property type="match status" value="1"/>
</dbReference>
<organism evidence="7 8">
    <name type="scientific">Daphnia magna</name>
    <dbReference type="NCBI Taxonomy" id="35525"/>
    <lineage>
        <taxon>Eukaryota</taxon>
        <taxon>Metazoa</taxon>
        <taxon>Ecdysozoa</taxon>
        <taxon>Arthropoda</taxon>
        <taxon>Crustacea</taxon>
        <taxon>Branchiopoda</taxon>
        <taxon>Diplostraca</taxon>
        <taxon>Cladocera</taxon>
        <taxon>Anomopoda</taxon>
        <taxon>Daphniidae</taxon>
        <taxon>Daphnia</taxon>
    </lineage>
</organism>
<dbReference type="InterPro" id="IPR053720">
    <property type="entry name" value="Psm_Assembly_Chaperone"/>
</dbReference>
<gene>
    <name evidence="7" type="ORF">OUZ56_031915</name>
</gene>
<proteinExistence type="inferred from homology"/>
<dbReference type="PROSITE" id="PS51184">
    <property type="entry name" value="JMJC"/>
    <property type="match status" value="1"/>
</dbReference>
<evidence type="ECO:0000259" key="6">
    <source>
        <dbReference type="PROSITE" id="PS51184"/>
    </source>
</evidence>
<accession>A0ABQ9ZVL1</accession>
<keyword evidence="8" id="KW-1185">Reference proteome</keyword>
<dbReference type="Gene3D" id="2.60.120.650">
    <property type="entry name" value="Cupin"/>
    <property type="match status" value="1"/>
</dbReference>
<dbReference type="SUPFAM" id="SSF51197">
    <property type="entry name" value="Clavaminate synthase-like"/>
    <property type="match status" value="1"/>
</dbReference>
<feature type="domain" description="JmjC" evidence="6">
    <location>
        <begin position="245"/>
        <end position="389"/>
    </location>
</feature>
<name>A0ABQ9ZVL1_9CRUS</name>
<keyword evidence="5" id="KW-0539">Nucleus</keyword>
<dbReference type="Pfam" id="PF13621">
    <property type="entry name" value="Cupin_8"/>
    <property type="match status" value="1"/>
</dbReference>
<dbReference type="Gene3D" id="3.30.230.90">
    <property type="match status" value="1"/>
</dbReference>
<keyword evidence="3" id="KW-0805">Transcription regulation</keyword>
<keyword evidence="4" id="KW-0804">Transcription</keyword>
<dbReference type="InterPro" id="IPR041667">
    <property type="entry name" value="Cupin_8"/>
</dbReference>
<dbReference type="InterPro" id="IPR037212">
    <property type="entry name" value="Med7/Med21-like"/>
</dbReference>
<evidence type="ECO:0000256" key="4">
    <source>
        <dbReference type="ARBA" id="ARBA00023163"/>
    </source>
</evidence>
<evidence type="ECO:0000313" key="7">
    <source>
        <dbReference type="EMBL" id="KAK4016955.1"/>
    </source>
</evidence>
<evidence type="ECO:0000256" key="2">
    <source>
        <dbReference type="ARBA" id="ARBA00009994"/>
    </source>
</evidence>
<dbReference type="Pfam" id="PF10178">
    <property type="entry name" value="PAC3"/>
    <property type="match status" value="1"/>
</dbReference>
<dbReference type="EMBL" id="JAOYFB010000005">
    <property type="protein sequence ID" value="KAK4016955.1"/>
    <property type="molecule type" value="Genomic_DNA"/>
</dbReference>
<dbReference type="Gene3D" id="6.10.140.200">
    <property type="match status" value="1"/>
</dbReference>
<dbReference type="Proteomes" id="UP001234178">
    <property type="component" value="Unassembled WGS sequence"/>
</dbReference>
<dbReference type="InterPro" id="IPR044888">
    <property type="entry name" value="Mediatior_Med7_sf"/>
</dbReference>
<sequence>MSETAQVSSLPLPPMQYVTLFSEENTKRGRTPRPPPPITDNYSMFGNPYNTDDAVIRPLESQNIRRLYPNNYDHRRELKKLNHSITASFLDLVDICIRNPESEARATKIDDLTLLFIHMHHLVNEFRPHQARETLRVMLEQQKRQRLEIAERFRRHFDKAWELVQQAISTIPEPTESNIKLLIDIERVQPSEGNLNNQACGNGFCFSAIRSLSKARAINFGLSEVYYLRALGTDSRGREVANMENHYPELYQDFQIPQFLEASSIFSSVLRVASKGVQLWTHYDVMDNLLVQVTGKKRAVLYSPEDISYLYLEGDKSQVVDIDNPNLERFPEFVKATAHECIMEPGDILFIPALWFHNMTSLNFSVAVNVFWRNLSPDVYDKKDPYGNKDPLPASKALEMVESALKHLSLLPDEYQRFYKRRIVSRVGRSSDMEGVAGRFPVQTKAETIEINGKATEVVISKFSDKLFIILTQYGKVGNLVEVRRDVAQKEDPSSAVYGVRVLLGRDDEEIHVAARFLVNFISTPHSILFALSLKDYQPKTLRQIGEFLKLHPSLATSS</sequence>
<evidence type="ECO:0000256" key="3">
    <source>
        <dbReference type="ARBA" id="ARBA00023015"/>
    </source>
</evidence>
<comment type="subcellular location">
    <subcellularLocation>
        <location evidence="1">Nucleus</location>
    </subcellularLocation>
</comment>
<dbReference type="Pfam" id="PF05983">
    <property type="entry name" value="Med7"/>
    <property type="match status" value="1"/>
</dbReference>
<dbReference type="SUPFAM" id="SSF140718">
    <property type="entry name" value="Mediator hinge subcomplex-like"/>
    <property type="match status" value="1"/>
</dbReference>
<reference evidence="7 8" key="1">
    <citation type="journal article" date="2023" name="Nucleic Acids Res.">
        <title>The hologenome of Daphnia magna reveals possible DNA methylation and microbiome-mediated evolution of the host genome.</title>
        <authorList>
            <person name="Chaturvedi A."/>
            <person name="Li X."/>
            <person name="Dhandapani V."/>
            <person name="Marshall H."/>
            <person name="Kissane S."/>
            <person name="Cuenca-Cambronero M."/>
            <person name="Asole G."/>
            <person name="Calvet F."/>
            <person name="Ruiz-Romero M."/>
            <person name="Marangio P."/>
            <person name="Guigo R."/>
            <person name="Rago D."/>
            <person name="Mirbahai L."/>
            <person name="Eastwood N."/>
            <person name="Colbourne J.K."/>
            <person name="Zhou J."/>
            <person name="Mallon E."/>
            <person name="Orsini L."/>
        </authorList>
    </citation>
    <scope>NUCLEOTIDE SEQUENCE [LARGE SCALE GENOMIC DNA]</scope>
    <source>
        <strain evidence="7">LRV0_1</strain>
    </source>
</reference>
<dbReference type="InterPro" id="IPR018788">
    <property type="entry name" value="Proteasome_assmbl_chp_3"/>
</dbReference>
<dbReference type="InterPro" id="IPR009244">
    <property type="entry name" value="Mediatior_Med7"/>
</dbReference>
<dbReference type="Gene3D" id="6.10.140.1470">
    <property type="match status" value="1"/>
</dbReference>
<evidence type="ECO:0000256" key="5">
    <source>
        <dbReference type="ARBA" id="ARBA00023242"/>
    </source>
</evidence>
<comment type="caution">
    <text evidence="7">The sequence shown here is derived from an EMBL/GenBank/DDBJ whole genome shotgun (WGS) entry which is preliminary data.</text>
</comment>
<protein>
    <recommendedName>
        <fullName evidence="6">JmjC domain-containing protein</fullName>
    </recommendedName>
</protein>
<dbReference type="InterPro" id="IPR003347">
    <property type="entry name" value="JmjC_dom"/>
</dbReference>
<comment type="similarity">
    <text evidence="2">Belongs to the Mediator complex subunit 7 family.</text>
</comment>
<evidence type="ECO:0000313" key="8">
    <source>
        <dbReference type="Proteomes" id="UP001234178"/>
    </source>
</evidence>
<dbReference type="PANTHER" id="PTHR21428:SF11">
    <property type="entry name" value="MEDIATOR OF RNA POLYMERASE II TRANSCRIPTION SUBUNIT 7"/>
    <property type="match status" value="1"/>
</dbReference>